<protein>
    <submittedName>
        <fullName evidence="1">Uncharacterized protein</fullName>
    </submittedName>
</protein>
<proteinExistence type="predicted"/>
<name>A0A6A3QS56_9STRA</name>
<accession>A0A6A3QS56</accession>
<dbReference type="EMBL" id="QXGA01003591">
    <property type="protein sequence ID" value="KAE9081567.1"/>
    <property type="molecule type" value="Genomic_DNA"/>
</dbReference>
<evidence type="ECO:0000313" key="2">
    <source>
        <dbReference type="Proteomes" id="UP000440732"/>
    </source>
</evidence>
<dbReference type="Proteomes" id="UP000440732">
    <property type="component" value="Unassembled WGS sequence"/>
</dbReference>
<reference evidence="1 2" key="1">
    <citation type="submission" date="2018-08" db="EMBL/GenBank/DDBJ databases">
        <title>Genomic investigation of the strawberry pathogen Phytophthora fragariae indicates pathogenicity is determined by transcriptional variation in three key races.</title>
        <authorList>
            <person name="Adams T.M."/>
            <person name="Armitage A.D."/>
            <person name="Sobczyk M.K."/>
            <person name="Bates H.J."/>
            <person name="Dunwell J.M."/>
            <person name="Nellist C.F."/>
            <person name="Harrison R.J."/>
        </authorList>
    </citation>
    <scope>NUCLEOTIDE SEQUENCE [LARGE SCALE GENOMIC DNA]</scope>
    <source>
        <strain evidence="1 2">NOV-5</strain>
    </source>
</reference>
<dbReference type="AlphaFoldDB" id="A0A6A3QS56"/>
<organism evidence="1 2">
    <name type="scientific">Phytophthora fragariae</name>
    <dbReference type="NCBI Taxonomy" id="53985"/>
    <lineage>
        <taxon>Eukaryota</taxon>
        <taxon>Sar</taxon>
        <taxon>Stramenopiles</taxon>
        <taxon>Oomycota</taxon>
        <taxon>Peronosporomycetes</taxon>
        <taxon>Peronosporales</taxon>
        <taxon>Peronosporaceae</taxon>
        <taxon>Phytophthora</taxon>
    </lineage>
</organism>
<sequence length="161" mass="18047">MTKQHQIVLCVLVMLDTKAEFLRVIVVEFVVEFRMRMMPDITWIPKIKFVTSTDTTLYREASVKMEAKMASMALFESATSSSRAHPVIYQSHMIVDVVSVDANVANPGLQGAVGRSNIGDFDMIEMFDSTTDNDPRSHEPWIGDYARVGTVSEQLLNSQIA</sequence>
<comment type="caution">
    <text evidence="1">The sequence shown here is derived from an EMBL/GenBank/DDBJ whole genome shotgun (WGS) entry which is preliminary data.</text>
</comment>
<gene>
    <name evidence="1" type="ORF">PF006_g27086</name>
</gene>
<evidence type="ECO:0000313" key="1">
    <source>
        <dbReference type="EMBL" id="KAE9081567.1"/>
    </source>
</evidence>